<gene>
    <name evidence="1" type="ORF">POCTA_138.1.T0740122</name>
</gene>
<protein>
    <submittedName>
        <fullName evidence="1">Uncharacterized protein</fullName>
    </submittedName>
</protein>
<comment type="caution">
    <text evidence="1">The sequence shown here is derived from an EMBL/GenBank/DDBJ whole genome shotgun (WGS) entry which is preliminary data.</text>
</comment>
<name>A0A8S1VR55_PAROT</name>
<dbReference type="EMBL" id="CAJJDP010000073">
    <property type="protein sequence ID" value="CAD8180054.1"/>
    <property type="molecule type" value="Genomic_DNA"/>
</dbReference>
<dbReference type="AlphaFoldDB" id="A0A8S1VR55"/>
<sequence length="187" mass="21786">MLNNQKSKPKFKPAFKLKQLLNTIGLPEGLKDQNNSQFQLYQQISSSIRKNGSNFKPSFLPSITNRKSLISTFDHLLPDKSIKNKKKELHKNYKKFNNLSIALNPNEQTNLTNDELQLFQSIKNSPQKQQNNNKSPDQKKTRKQKLIEFLKGQHQNIQFTTLLQKKSLKDQALLPSFVITKYQELQF</sequence>
<evidence type="ECO:0000313" key="2">
    <source>
        <dbReference type="Proteomes" id="UP000683925"/>
    </source>
</evidence>
<evidence type="ECO:0000313" key="1">
    <source>
        <dbReference type="EMBL" id="CAD8180054.1"/>
    </source>
</evidence>
<organism evidence="1 2">
    <name type="scientific">Paramecium octaurelia</name>
    <dbReference type="NCBI Taxonomy" id="43137"/>
    <lineage>
        <taxon>Eukaryota</taxon>
        <taxon>Sar</taxon>
        <taxon>Alveolata</taxon>
        <taxon>Ciliophora</taxon>
        <taxon>Intramacronucleata</taxon>
        <taxon>Oligohymenophorea</taxon>
        <taxon>Peniculida</taxon>
        <taxon>Parameciidae</taxon>
        <taxon>Paramecium</taxon>
    </lineage>
</organism>
<dbReference type="Proteomes" id="UP000683925">
    <property type="component" value="Unassembled WGS sequence"/>
</dbReference>
<keyword evidence="2" id="KW-1185">Reference proteome</keyword>
<proteinExistence type="predicted"/>
<reference evidence="1" key="1">
    <citation type="submission" date="2021-01" db="EMBL/GenBank/DDBJ databases">
        <authorList>
            <consortium name="Genoscope - CEA"/>
            <person name="William W."/>
        </authorList>
    </citation>
    <scope>NUCLEOTIDE SEQUENCE</scope>
</reference>
<accession>A0A8S1VR55</accession>